<accession>A0ABQ8JW49</accession>
<name>A0ABQ8JW49_DERPT</name>
<sequence length="66" mass="7969">MFSLLYSVVFYFRGSQIISERIGYSGKDYFCGYLFYSSLRLFIVVIVVKYNWNERTFIDQISIRQK</sequence>
<evidence type="ECO:0000313" key="3">
    <source>
        <dbReference type="Proteomes" id="UP000887458"/>
    </source>
</evidence>
<keyword evidence="1" id="KW-0812">Transmembrane</keyword>
<proteinExistence type="predicted"/>
<comment type="caution">
    <text evidence="2">The sequence shown here is derived from an EMBL/GenBank/DDBJ whole genome shotgun (WGS) entry which is preliminary data.</text>
</comment>
<gene>
    <name evidence="2" type="ORF">DERP_002739</name>
</gene>
<reference evidence="2 3" key="2">
    <citation type="journal article" date="2022" name="Mol. Biol. Evol.">
        <title>Comparative Genomics Reveals Insights into the Divergent Evolution of Astigmatic Mites and Household Pest Adaptations.</title>
        <authorList>
            <person name="Xiong Q."/>
            <person name="Wan A.T."/>
            <person name="Liu X."/>
            <person name="Fung C.S."/>
            <person name="Xiao X."/>
            <person name="Malainual N."/>
            <person name="Hou J."/>
            <person name="Wang L."/>
            <person name="Wang M."/>
            <person name="Yang K.Y."/>
            <person name="Cui Y."/>
            <person name="Leung E.L."/>
            <person name="Nong W."/>
            <person name="Shin S.K."/>
            <person name="Au S.W."/>
            <person name="Jeong K.Y."/>
            <person name="Chew F.T."/>
            <person name="Hui J.H."/>
            <person name="Leung T.F."/>
            <person name="Tungtrongchitr A."/>
            <person name="Zhong N."/>
            <person name="Liu Z."/>
            <person name="Tsui S.K."/>
        </authorList>
    </citation>
    <scope>NUCLEOTIDE SEQUENCE [LARGE SCALE GENOMIC DNA]</scope>
    <source>
        <strain evidence="2">Derp</strain>
    </source>
</reference>
<evidence type="ECO:0000313" key="2">
    <source>
        <dbReference type="EMBL" id="KAH9426640.1"/>
    </source>
</evidence>
<feature type="transmembrane region" description="Helical" evidence="1">
    <location>
        <begin position="33"/>
        <end position="52"/>
    </location>
</feature>
<evidence type="ECO:0000256" key="1">
    <source>
        <dbReference type="SAM" id="Phobius"/>
    </source>
</evidence>
<protein>
    <submittedName>
        <fullName evidence="2">Uncharacterized protein</fullName>
    </submittedName>
</protein>
<keyword evidence="1" id="KW-0472">Membrane</keyword>
<organism evidence="2 3">
    <name type="scientific">Dermatophagoides pteronyssinus</name>
    <name type="common">European house dust mite</name>
    <dbReference type="NCBI Taxonomy" id="6956"/>
    <lineage>
        <taxon>Eukaryota</taxon>
        <taxon>Metazoa</taxon>
        <taxon>Ecdysozoa</taxon>
        <taxon>Arthropoda</taxon>
        <taxon>Chelicerata</taxon>
        <taxon>Arachnida</taxon>
        <taxon>Acari</taxon>
        <taxon>Acariformes</taxon>
        <taxon>Sarcoptiformes</taxon>
        <taxon>Astigmata</taxon>
        <taxon>Psoroptidia</taxon>
        <taxon>Analgoidea</taxon>
        <taxon>Pyroglyphidae</taxon>
        <taxon>Dermatophagoidinae</taxon>
        <taxon>Dermatophagoides</taxon>
    </lineage>
</organism>
<keyword evidence="3" id="KW-1185">Reference proteome</keyword>
<dbReference type="EMBL" id="NJHN03000008">
    <property type="protein sequence ID" value="KAH9426640.1"/>
    <property type="molecule type" value="Genomic_DNA"/>
</dbReference>
<dbReference type="Proteomes" id="UP000887458">
    <property type="component" value="Unassembled WGS sequence"/>
</dbReference>
<reference evidence="2 3" key="1">
    <citation type="journal article" date="2018" name="J. Allergy Clin. Immunol.">
        <title>High-quality assembly of Dermatophagoides pteronyssinus genome and transcriptome reveals a wide range of novel allergens.</title>
        <authorList>
            <person name="Liu X.Y."/>
            <person name="Yang K.Y."/>
            <person name="Wang M.Q."/>
            <person name="Kwok J.S."/>
            <person name="Zeng X."/>
            <person name="Yang Z."/>
            <person name="Xiao X.J."/>
            <person name="Lau C.P."/>
            <person name="Li Y."/>
            <person name="Huang Z.M."/>
            <person name="Ba J.G."/>
            <person name="Yim A.K."/>
            <person name="Ouyang C.Y."/>
            <person name="Ngai S.M."/>
            <person name="Chan T.F."/>
            <person name="Leung E.L."/>
            <person name="Liu L."/>
            <person name="Liu Z.G."/>
            <person name="Tsui S.K."/>
        </authorList>
    </citation>
    <scope>NUCLEOTIDE SEQUENCE [LARGE SCALE GENOMIC DNA]</scope>
    <source>
        <strain evidence="2">Derp</strain>
    </source>
</reference>
<keyword evidence="1" id="KW-1133">Transmembrane helix</keyword>